<evidence type="ECO:0000256" key="2">
    <source>
        <dbReference type="ARBA" id="ARBA00022729"/>
    </source>
</evidence>
<dbReference type="Pfam" id="PF13609">
    <property type="entry name" value="Porin_4"/>
    <property type="match status" value="1"/>
</dbReference>
<comment type="subcellular location">
    <subcellularLocation>
        <location evidence="1">Cell outer membrane</location>
        <topology evidence="1">Multi-pass membrane protein</topology>
    </subcellularLocation>
</comment>
<evidence type="ECO:0000259" key="5">
    <source>
        <dbReference type="Pfam" id="PF13609"/>
    </source>
</evidence>
<evidence type="ECO:0000256" key="1">
    <source>
        <dbReference type="ARBA" id="ARBA00004571"/>
    </source>
</evidence>
<feature type="signal peptide" evidence="4">
    <location>
        <begin position="1"/>
        <end position="18"/>
    </location>
</feature>
<accession>A0ABR4YAF2</accession>
<feature type="domain" description="Porin" evidence="5">
    <location>
        <begin position="6"/>
        <end position="322"/>
    </location>
</feature>
<sequence>MKKTLVALAILAAGSANAFELYNQDGTSVAVKGEVDLYVQTSEVKDDATGDTSKENAHIYTWAYAQIDFEHALNDDVAVFGSFEIEGDGNSAAKFDDVVGGFKGDFGKLSIGETGSSYGALEKAEVSNEQAEFDVVYNSSESAGKGIRFETTVAENLALSADFQTRADEDDDANYAVSADYATDAFSVAVAYLASGDQGKKTDADYVEGGSAYGISASLDVVENLYLAATYTKYDGQGEVGVSGGNNDGVKLEFANHEGTSMGLAAAYTIDKARIYAAYHQVQADKLADGTKLDATATGYYVGADYAVHSNVTAYLEYGAADIEKVGDYSNVIAGMYIAF</sequence>
<name>A0ABR4YAF2_9VIBR</name>
<proteinExistence type="predicted"/>
<dbReference type="Proteomes" id="UP000030520">
    <property type="component" value="Unassembled WGS sequence"/>
</dbReference>
<dbReference type="PANTHER" id="PTHR34501">
    <property type="entry name" value="PROTEIN YDDL-RELATED"/>
    <property type="match status" value="1"/>
</dbReference>
<dbReference type="InterPro" id="IPR033900">
    <property type="entry name" value="Gram_neg_porin_domain"/>
</dbReference>
<keyword evidence="2 4" id="KW-0732">Signal</keyword>
<dbReference type="RefSeq" id="WP_038214795.1">
    <property type="nucleotide sequence ID" value="NZ_JRWM01000016.1"/>
</dbReference>
<comment type="caution">
    <text evidence="6">The sequence shown here is derived from an EMBL/GenBank/DDBJ whole genome shotgun (WGS) entry which is preliminary data.</text>
</comment>
<dbReference type="InterPro" id="IPR023614">
    <property type="entry name" value="Porin_dom_sf"/>
</dbReference>
<organism evidence="6 7">
    <name type="scientific">Vibrio variabilis</name>
    <dbReference type="NCBI Taxonomy" id="990271"/>
    <lineage>
        <taxon>Bacteria</taxon>
        <taxon>Pseudomonadati</taxon>
        <taxon>Pseudomonadota</taxon>
        <taxon>Gammaproteobacteria</taxon>
        <taxon>Vibrionales</taxon>
        <taxon>Vibrionaceae</taxon>
        <taxon>Vibrio</taxon>
    </lineage>
</organism>
<protein>
    <recommendedName>
        <fullName evidence="5">Porin domain-containing protein</fullName>
    </recommendedName>
</protein>
<evidence type="ECO:0000256" key="3">
    <source>
        <dbReference type="ARBA" id="ARBA00023136"/>
    </source>
</evidence>
<keyword evidence="3" id="KW-0472">Membrane</keyword>
<dbReference type="PANTHER" id="PTHR34501:SF2">
    <property type="entry name" value="OUTER MEMBRANE PORIN F-RELATED"/>
    <property type="match status" value="1"/>
</dbReference>
<evidence type="ECO:0000313" key="6">
    <source>
        <dbReference type="EMBL" id="KHA60459.1"/>
    </source>
</evidence>
<dbReference type="SUPFAM" id="SSF56935">
    <property type="entry name" value="Porins"/>
    <property type="match status" value="1"/>
</dbReference>
<keyword evidence="7" id="KW-1185">Reference proteome</keyword>
<evidence type="ECO:0000256" key="4">
    <source>
        <dbReference type="SAM" id="SignalP"/>
    </source>
</evidence>
<dbReference type="InterPro" id="IPR050298">
    <property type="entry name" value="Gram-neg_bact_OMP"/>
</dbReference>
<reference evidence="6 7" key="1">
    <citation type="submission" date="2014-10" db="EMBL/GenBank/DDBJ databases">
        <title>Genome sequencing of Vibrio variabilis T01.</title>
        <authorList>
            <person name="Chan K.-G."/>
            <person name="Mohamad N.I."/>
        </authorList>
    </citation>
    <scope>NUCLEOTIDE SEQUENCE [LARGE SCALE GENOMIC DNA]</scope>
    <source>
        <strain evidence="6 7">T01</strain>
    </source>
</reference>
<evidence type="ECO:0000313" key="7">
    <source>
        <dbReference type="Proteomes" id="UP000030520"/>
    </source>
</evidence>
<feature type="chain" id="PRO_5045249021" description="Porin domain-containing protein" evidence="4">
    <location>
        <begin position="19"/>
        <end position="340"/>
    </location>
</feature>
<dbReference type="Gene3D" id="2.40.160.10">
    <property type="entry name" value="Porin"/>
    <property type="match status" value="1"/>
</dbReference>
<dbReference type="EMBL" id="JRWM01000016">
    <property type="protein sequence ID" value="KHA60459.1"/>
    <property type="molecule type" value="Genomic_DNA"/>
</dbReference>
<gene>
    <name evidence="6" type="ORF">NL53_10310</name>
</gene>